<keyword evidence="3" id="KW-0067">ATP-binding</keyword>
<proteinExistence type="predicted"/>
<organism evidence="5 6">
    <name type="scientific">Comamonas thiooxydans</name>
    <dbReference type="NCBI Taxonomy" id="363952"/>
    <lineage>
        <taxon>Bacteria</taxon>
        <taxon>Pseudomonadati</taxon>
        <taxon>Pseudomonadota</taxon>
        <taxon>Betaproteobacteria</taxon>
        <taxon>Burkholderiales</taxon>
        <taxon>Comamonadaceae</taxon>
        <taxon>Comamonas</taxon>
    </lineage>
</organism>
<gene>
    <name evidence="5" type="ORF">P608_21565</name>
</gene>
<dbReference type="GO" id="GO:0022857">
    <property type="term" value="F:transmembrane transporter activity"/>
    <property type="evidence" value="ECO:0007669"/>
    <property type="project" value="TreeGrafter"/>
</dbReference>
<dbReference type="Gene3D" id="3.40.50.300">
    <property type="entry name" value="P-loop containing nucleotide triphosphate hydrolases"/>
    <property type="match status" value="1"/>
</dbReference>
<dbReference type="GO" id="GO:0016887">
    <property type="term" value="F:ATP hydrolysis activity"/>
    <property type="evidence" value="ECO:0007669"/>
    <property type="project" value="InterPro"/>
</dbReference>
<keyword evidence="1" id="KW-0472">Membrane</keyword>
<dbReference type="NCBIfam" id="TIGR02324">
    <property type="entry name" value="CP_lyasePhnL"/>
    <property type="match status" value="1"/>
</dbReference>
<dbReference type="AlphaFoldDB" id="A0A0E3BP96"/>
<keyword evidence="2" id="KW-0547">Nucleotide-binding</keyword>
<dbReference type="EMBL" id="AWTP01000138">
    <property type="protein sequence ID" value="KGH06954.1"/>
    <property type="molecule type" value="Genomic_DNA"/>
</dbReference>
<sequence>MQEAILKIEGLSKQFQLHDQNKLIPSCAQVQLEVFAGELTALIGPTGAGKSSVLKAIYRTYLPSSGRILYRDANGAITDLAQASEHRMLELRKQDLGFVTQFLHCLPRKSAVEVVAEPLVQRGSPREAAAERARELLALLNVPERLWAVPPATFSGGEKQRVNLARGLIARPRLLLLDEPTASLDPSTTDRVVELLKSIKAEGVAMLAIFHDPELVRRLADRVVTLTPPVSAAALLETCAS</sequence>
<protein>
    <submittedName>
        <fullName evidence="5">ABC transporter</fullName>
    </submittedName>
</protein>
<dbReference type="PROSITE" id="PS50893">
    <property type="entry name" value="ABC_TRANSPORTER_2"/>
    <property type="match status" value="1"/>
</dbReference>
<dbReference type="InterPro" id="IPR027417">
    <property type="entry name" value="P-loop_NTPase"/>
</dbReference>
<evidence type="ECO:0000313" key="5">
    <source>
        <dbReference type="EMBL" id="KGH06954.1"/>
    </source>
</evidence>
<dbReference type="InterPro" id="IPR015854">
    <property type="entry name" value="ABC_transpr_LolD-like"/>
</dbReference>
<feature type="domain" description="ABC transporter" evidence="4">
    <location>
        <begin position="6"/>
        <end position="238"/>
    </location>
</feature>
<dbReference type="InterPro" id="IPR017871">
    <property type="entry name" value="ABC_transporter-like_CS"/>
</dbReference>
<evidence type="ECO:0000256" key="3">
    <source>
        <dbReference type="ARBA" id="ARBA00022840"/>
    </source>
</evidence>
<keyword evidence="1" id="KW-1003">Cell membrane</keyword>
<dbReference type="RefSeq" id="WP_003118408.1">
    <property type="nucleotide sequence ID" value="NZ_AWTO01000188.1"/>
</dbReference>
<dbReference type="InterPro" id="IPR003439">
    <property type="entry name" value="ABC_transporter-like_ATP-bd"/>
</dbReference>
<reference evidence="5 6" key="1">
    <citation type="submission" date="2013-09" db="EMBL/GenBank/DDBJ databases">
        <title>High correlation between genotypes and phenotypes of environmental bacteria Comamonas testosteroni strains.</title>
        <authorList>
            <person name="Liu L."/>
            <person name="Zhu W."/>
            <person name="Xia X."/>
            <person name="Xu B."/>
            <person name="Luo M."/>
            <person name="Wang G."/>
        </authorList>
    </citation>
    <scope>NUCLEOTIDE SEQUENCE [LARGE SCALE GENOMIC DNA]</scope>
    <source>
        <strain evidence="5 6">DF2</strain>
    </source>
</reference>
<evidence type="ECO:0000256" key="2">
    <source>
        <dbReference type="ARBA" id="ARBA00022741"/>
    </source>
</evidence>
<dbReference type="InterPro" id="IPR003593">
    <property type="entry name" value="AAA+_ATPase"/>
</dbReference>
<evidence type="ECO:0000313" key="6">
    <source>
        <dbReference type="Proteomes" id="UP000029549"/>
    </source>
</evidence>
<accession>A0A0E3BP96</accession>
<dbReference type="SUPFAM" id="SSF52540">
    <property type="entry name" value="P-loop containing nucleoside triphosphate hydrolases"/>
    <property type="match status" value="1"/>
</dbReference>
<dbReference type="PANTHER" id="PTHR24220">
    <property type="entry name" value="IMPORT ATP-BINDING PROTEIN"/>
    <property type="match status" value="1"/>
</dbReference>
<dbReference type="Pfam" id="PF00005">
    <property type="entry name" value="ABC_tran"/>
    <property type="match status" value="1"/>
</dbReference>
<dbReference type="InterPro" id="IPR012701">
    <property type="entry name" value="CP_lyase_PhnL"/>
</dbReference>
<evidence type="ECO:0000259" key="4">
    <source>
        <dbReference type="PROSITE" id="PS50893"/>
    </source>
</evidence>
<dbReference type="PROSITE" id="PS00211">
    <property type="entry name" value="ABC_TRANSPORTER_1"/>
    <property type="match status" value="1"/>
</dbReference>
<dbReference type="SMART" id="SM00382">
    <property type="entry name" value="AAA"/>
    <property type="match status" value="1"/>
</dbReference>
<name>A0A0E3BP96_9BURK</name>
<dbReference type="GO" id="GO:0005524">
    <property type="term" value="F:ATP binding"/>
    <property type="evidence" value="ECO:0007669"/>
    <property type="project" value="UniProtKB-KW"/>
</dbReference>
<comment type="caution">
    <text evidence="5">The sequence shown here is derived from an EMBL/GenBank/DDBJ whole genome shotgun (WGS) entry which is preliminary data.</text>
</comment>
<dbReference type="Proteomes" id="UP000029549">
    <property type="component" value="Unassembled WGS sequence"/>
</dbReference>
<keyword evidence="6" id="KW-1185">Reference proteome</keyword>
<evidence type="ECO:0000256" key="1">
    <source>
        <dbReference type="ARBA" id="ARBA00022475"/>
    </source>
</evidence>
<dbReference type="GO" id="GO:0005886">
    <property type="term" value="C:plasma membrane"/>
    <property type="evidence" value="ECO:0007669"/>
    <property type="project" value="TreeGrafter"/>
</dbReference>
<dbReference type="PANTHER" id="PTHR24220:SF86">
    <property type="entry name" value="ABC TRANSPORTER ABCH.1"/>
    <property type="match status" value="1"/>
</dbReference>